<name>A0ACC0ZTV5_9ROSI</name>
<comment type="caution">
    <text evidence="1">The sequence shown here is derived from an EMBL/GenBank/DDBJ whole genome shotgun (WGS) entry which is preliminary data.</text>
</comment>
<organism evidence="1 2">
    <name type="scientific">Pistacia atlantica</name>
    <dbReference type="NCBI Taxonomy" id="434234"/>
    <lineage>
        <taxon>Eukaryota</taxon>
        <taxon>Viridiplantae</taxon>
        <taxon>Streptophyta</taxon>
        <taxon>Embryophyta</taxon>
        <taxon>Tracheophyta</taxon>
        <taxon>Spermatophyta</taxon>
        <taxon>Magnoliopsida</taxon>
        <taxon>eudicotyledons</taxon>
        <taxon>Gunneridae</taxon>
        <taxon>Pentapetalae</taxon>
        <taxon>rosids</taxon>
        <taxon>malvids</taxon>
        <taxon>Sapindales</taxon>
        <taxon>Anacardiaceae</taxon>
        <taxon>Pistacia</taxon>
    </lineage>
</organism>
<dbReference type="EMBL" id="CM047910">
    <property type="protein sequence ID" value="KAJ0076019.1"/>
    <property type="molecule type" value="Genomic_DNA"/>
</dbReference>
<keyword evidence="2" id="KW-1185">Reference proteome</keyword>
<reference evidence="2" key="1">
    <citation type="journal article" date="2023" name="G3 (Bethesda)">
        <title>Genome assembly and association tests identify interacting loci associated with vigor, precocity, and sex in interspecific pistachio rootstocks.</title>
        <authorList>
            <person name="Palmer W."/>
            <person name="Jacygrad E."/>
            <person name="Sagayaradj S."/>
            <person name="Cavanaugh K."/>
            <person name="Han R."/>
            <person name="Bertier L."/>
            <person name="Beede B."/>
            <person name="Kafkas S."/>
            <person name="Golino D."/>
            <person name="Preece J."/>
            <person name="Michelmore R."/>
        </authorList>
    </citation>
    <scope>NUCLEOTIDE SEQUENCE [LARGE SCALE GENOMIC DNA]</scope>
</reference>
<evidence type="ECO:0000313" key="2">
    <source>
        <dbReference type="Proteomes" id="UP001164250"/>
    </source>
</evidence>
<gene>
    <name evidence="1" type="ORF">Patl1_35138</name>
</gene>
<protein>
    <submittedName>
        <fullName evidence="1">Uncharacterized protein</fullName>
    </submittedName>
</protein>
<accession>A0ACC0ZTV5</accession>
<sequence>MVPKLAVDHGIRSWPHLLGCSTSRLNLMVDQFGELGVQNTKLGQVVAKSPPLLLYVNQKNSCRCFYLFVQLVLFLEDLGFDKEKMGKIVTRCPELFAASIDETLKKKIEFLNVIGVSKYHHPRVINKYPEFLVSDVDRTLLPR</sequence>
<dbReference type="Proteomes" id="UP001164250">
    <property type="component" value="Chromosome 15"/>
</dbReference>
<evidence type="ECO:0000313" key="1">
    <source>
        <dbReference type="EMBL" id="KAJ0076019.1"/>
    </source>
</evidence>
<proteinExistence type="predicted"/>